<dbReference type="EMBL" id="MJEA01000011">
    <property type="protein sequence ID" value="OQO69314.1"/>
    <property type="molecule type" value="Genomic_DNA"/>
</dbReference>
<gene>
    <name evidence="2" type="ORF">BH747_10445</name>
    <name evidence="1" type="ORF">EVI01_25210</name>
</gene>
<dbReference type="RefSeq" id="WP_010752312.1">
    <property type="nucleotide sequence ID" value="NZ_BJWF01000053.1"/>
</dbReference>
<dbReference type="EMBL" id="BJWF01000053">
    <property type="protein sequence ID" value="GEL93184.1"/>
    <property type="molecule type" value="Genomic_DNA"/>
</dbReference>
<sequence length="117" mass="13268">MEILDLLTNDAKYLLASMYKAYVEKRKAGSLKKDASHFGSVDNLHHDLMSEWPVEDVLSTCYELKKHGLISGTLASGTFFRIFITTEAIAIMESRFKDRVDSILDYASKIKGLIPFF</sequence>
<accession>A0A1V8Y9L3</accession>
<name>A0A1V8Y9L3_9ENTE</name>
<dbReference type="Proteomes" id="UP000321830">
    <property type="component" value="Unassembled WGS sequence"/>
</dbReference>
<reference evidence="1 4" key="2">
    <citation type="submission" date="2019-07" db="EMBL/GenBank/DDBJ databases">
        <title>Whole genome shotgun sequence of Enterococcus villorum NBRC 100699.</title>
        <authorList>
            <person name="Hosoyama A."/>
            <person name="Uohara A."/>
            <person name="Ohji S."/>
            <person name="Ichikawa N."/>
        </authorList>
    </citation>
    <scope>NUCLEOTIDE SEQUENCE [LARGE SCALE GENOMIC DNA]</scope>
    <source>
        <strain evidence="1 4">NBRC 100699</strain>
    </source>
</reference>
<evidence type="ECO:0000313" key="4">
    <source>
        <dbReference type="Proteomes" id="UP000321830"/>
    </source>
</evidence>
<reference evidence="2 3" key="1">
    <citation type="journal article" date="2017" name="BMC Microbiol.">
        <title>Comparative genomics of Enterococcus spp. isolated from bovine feces.</title>
        <authorList>
            <person name="Beukers A.G."/>
            <person name="Zaheer R."/>
            <person name="Goji N."/>
            <person name="Amoako K.K."/>
            <person name="Chaves A.V."/>
            <person name="Ward M.P."/>
            <person name="McAllister T.A."/>
        </authorList>
    </citation>
    <scope>NUCLEOTIDE SEQUENCE [LARGE SCALE GENOMIC DNA]</scope>
    <source>
        <strain evidence="2 3">F1129D 143</strain>
    </source>
</reference>
<evidence type="ECO:0000313" key="1">
    <source>
        <dbReference type="EMBL" id="GEL93184.1"/>
    </source>
</evidence>
<comment type="caution">
    <text evidence="2">The sequence shown here is derived from an EMBL/GenBank/DDBJ whole genome shotgun (WGS) entry which is preliminary data.</text>
</comment>
<protein>
    <submittedName>
        <fullName evidence="2">Uncharacterized protein</fullName>
    </submittedName>
</protein>
<proteinExistence type="predicted"/>
<evidence type="ECO:0000313" key="3">
    <source>
        <dbReference type="Proteomes" id="UP000192477"/>
    </source>
</evidence>
<dbReference type="AlphaFoldDB" id="A0A1V8Y9L3"/>
<dbReference type="Proteomes" id="UP000192477">
    <property type="component" value="Unassembled WGS sequence"/>
</dbReference>
<evidence type="ECO:0000313" key="2">
    <source>
        <dbReference type="EMBL" id="OQO69314.1"/>
    </source>
</evidence>
<organism evidence="2 3">
    <name type="scientific">Enterococcus villorum</name>
    <dbReference type="NCBI Taxonomy" id="112904"/>
    <lineage>
        <taxon>Bacteria</taxon>
        <taxon>Bacillati</taxon>
        <taxon>Bacillota</taxon>
        <taxon>Bacilli</taxon>
        <taxon>Lactobacillales</taxon>
        <taxon>Enterococcaceae</taxon>
        <taxon>Enterococcus</taxon>
    </lineage>
</organism>